<dbReference type="InterPro" id="IPR053772">
    <property type="entry name" value="At1g61320/At1g61330-like"/>
</dbReference>
<dbReference type="Proteomes" id="UP000479710">
    <property type="component" value="Unassembled WGS sequence"/>
</dbReference>
<dbReference type="PANTHER" id="PTHR34145">
    <property type="entry name" value="OS02G0105600 PROTEIN"/>
    <property type="match status" value="1"/>
</dbReference>
<protein>
    <recommendedName>
        <fullName evidence="1">At1g61320/AtMIF1 LRR domain-containing protein</fullName>
    </recommendedName>
</protein>
<accession>A0A6G1EIQ1</accession>
<dbReference type="EMBL" id="SPHZ02000003">
    <property type="protein sequence ID" value="KAF0924282.1"/>
    <property type="molecule type" value="Genomic_DNA"/>
</dbReference>
<dbReference type="OrthoDB" id="647634at2759"/>
<evidence type="ECO:0000313" key="2">
    <source>
        <dbReference type="EMBL" id="KAF0924282.1"/>
    </source>
</evidence>
<comment type="caution">
    <text evidence="2">The sequence shown here is derived from an EMBL/GenBank/DDBJ whole genome shotgun (WGS) entry which is preliminary data.</text>
</comment>
<sequence length="96" mass="10778">MYAYAKLPSIVPTIETVTVFSGIEKVNTSIAPFRFLHLKGLTISLNTILGAFSPAYDYLSLAYFLDASPALEIFALMVSQTRMEHDMIFEDPSHMR</sequence>
<evidence type="ECO:0000259" key="1">
    <source>
        <dbReference type="Pfam" id="PF23622"/>
    </source>
</evidence>
<name>A0A6G1EIQ1_9ORYZ</name>
<organism evidence="2 3">
    <name type="scientific">Oryza meyeriana var. granulata</name>
    <dbReference type="NCBI Taxonomy" id="110450"/>
    <lineage>
        <taxon>Eukaryota</taxon>
        <taxon>Viridiplantae</taxon>
        <taxon>Streptophyta</taxon>
        <taxon>Embryophyta</taxon>
        <taxon>Tracheophyta</taxon>
        <taxon>Spermatophyta</taxon>
        <taxon>Magnoliopsida</taxon>
        <taxon>Liliopsida</taxon>
        <taxon>Poales</taxon>
        <taxon>Poaceae</taxon>
        <taxon>BOP clade</taxon>
        <taxon>Oryzoideae</taxon>
        <taxon>Oryzeae</taxon>
        <taxon>Oryzinae</taxon>
        <taxon>Oryza</taxon>
        <taxon>Oryza meyeriana</taxon>
    </lineage>
</organism>
<keyword evidence="3" id="KW-1185">Reference proteome</keyword>
<reference evidence="2 3" key="1">
    <citation type="submission" date="2019-11" db="EMBL/GenBank/DDBJ databases">
        <title>Whole genome sequence of Oryza granulata.</title>
        <authorList>
            <person name="Li W."/>
        </authorList>
    </citation>
    <scope>NUCLEOTIDE SEQUENCE [LARGE SCALE GENOMIC DNA]</scope>
    <source>
        <strain evidence="3">cv. Menghai</strain>
        <tissue evidence="2">Leaf</tissue>
    </source>
</reference>
<dbReference type="PANTHER" id="PTHR34145:SF41">
    <property type="entry name" value="OS02G0729251 PROTEIN"/>
    <property type="match status" value="1"/>
</dbReference>
<dbReference type="InterPro" id="IPR055357">
    <property type="entry name" value="LRR_At1g61320_AtMIF1"/>
</dbReference>
<dbReference type="AlphaFoldDB" id="A0A6G1EIQ1"/>
<proteinExistence type="predicted"/>
<gene>
    <name evidence="2" type="ORF">E2562_009985</name>
</gene>
<dbReference type="Pfam" id="PF23622">
    <property type="entry name" value="LRR_At1g61320_AtMIF1"/>
    <property type="match status" value="1"/>
</dbReference>
<feature type="domain" description="At1g61320/AtMIF1 LRR" evidence="1">
    <location>
        <begin position="1"/>
        <end position="96"/>
    </location>
</feature>
<evidence type="ECO:0000313" key="3">
    <source>
        <dbReference type="Proteomes" id="UP000479710"/>
    </source>
</evidence>